<keyword evidence="2" id="KW-0805">Transcription regulation</keyword>
<keyword evidence="3" id="KW-0238">DNA-binding</keyword>
<dbReference type="Proteomes" id="UP000075473">
    <property type="component" value="Unassembled WGS sequence"/>
</dbReference>
<dbReference type="Gene3D" id="3.40.190.290">
    <property type="match status" value="1"/>
</dbReference>
<gene>
    <name evidence="6" type="ORF">AD928_10540</name>
</gene>
<dbReference type="PANTHER" id="PTHR30126:SF40">
    <property type="entry name" value="HTH-TYPE TRANSCRIPTIONAL REGULATOR GLTR"/>
    <property type="match status" value="1"/>
</dbReference>
<dbReference type="InterPro" id="IPR036388">
    <property type="entry name" value="WH-like_DNA-bd_sf"/>
</dbReference>
<evidence type="ECO:0000313" key="6">
    <source>
        <dbReference type="EMBL" id="KXU92798.1"/>
    </source>
</evidence>
<protein>
    <recommendedName>
        <fullName evidence="5">HTH lysR-type domain-containing protein</fullName>
    </recommendedName>
</protein>
<dbReference type="PROSITE" id="PS50931">
    <property type="entry name" value="HTH_LYSR"/>
    <property type="match status" value="1"/>
</dbReference>
<dbReference type="PANTHER" id="PTHR30126">
    <property type="entry name" value="HTH-TYPE TRANSCRIPTIONAL REGULATOR"/>
    <property type="match status" value="1"/>
</dbReference>
<organism evidence="6 7">
    <name type="scientific">Acetobacter cerevisiae</name>
    <dbReference type="NCBI Taxonomy" id="178900"/>
    <lineage>
        <taxon>Bacteria</taxon>
        <taxon>Pseudomonadati</taxon>
        <taxon>Pseudomonadota</taxon>
        <taxon>Alphaproteobacteria</taxon>
        <taxon>Acetobacterales</taxon>
        <taxon>Acetobacteraceae</taxon>
        <taxon>Acetobacter</taxon>
    </lineage>
</organism>
<dbReference type="AlphaFoldDB" id="A0A149Q632"/>
<dbReference type="SUPFAM" id="SSF53850">
    <property type="entry name" value="Periplasmic binding protein-like II"/>
    <property type="match status" value="1"/>
</dbReference>
<comment type="caution">
    <text evidence="6">The sequence shown here is derived from an EMBL/GenBank/DDBJ whole genome shotgun (WGS) entry which is preliminary data.</text>
</comment>
<accession>A0A149Q632</accession>
<evidence type="ECO:0000256" key="4">
    <source>
        <dbReference type="ARBA" id="ARBA00023163"/>
    </source>
</evidence>
<dbReference type="InterPro" id="IPR036390">
    <property type="entry name" value="WH_DNA-bd_sf"/>
</dbReference>
<dbReference type="PATRIC" id="fig|178900.5.peg.1669"/>
<dbReference type="Pfam" id="PF00126">
    <property type="entry name" value="HTH_1"/>
    <property type="match status" value="1"/>
</dbReference>
<evidence type="ECO:0000256" key="3">
    <source>
        <dbReference type="ARBA" id="ARBA00023125"/>
    </source>
</evidence>
<keyword evidence="4" id="KW-0804">Transcription</keyword>
<proteinExistence type="inferred from homology"/>
<evidence type="ECO:0000313" key="7">
    <source>
        <dbReference type="Proteomes" id="UP000075473"/>
    </source>
</evidence>
<dbReference type="EMBL" id="LHZA01000152">
    <property type="protein sequence ID" value="KXU92798.1"/>
    <property type="molecule type" value="Genomic_DNA"/>
</dbReference>
<dbReference type="GO" id="GO:0003700">
    <property type="term" value="F:DNA-binding transcription factor activity"/>
    <property type="evidence" value="ECO:0007669"/>
    <property type="project" value="InterPro"/>
</dbReference>
<evidence type="ECO:0000256" key="2">
    <source>
        <dbReference type="ARBA" id="ARBA00023015"/>
    </source>
</evidence>
<reference evidence="6 7" key="1">
    <citation type="submission" date="2015-06" db="EMBL/GenBank/DDBJ databases">
        <title>Improved classification and identification of acetic acid bacteria using matrix-assisted laser desorption/ionization time-of-flight mass spectrometry; Gluconobacter nephelii and Gluconobacter uchimurae are later heterotypic synonyms of Gluconobacter japonicus and Gluconobacter oxydans, respectively.</title>
        <authorList>
            <person name="Li L."/>
            <person name="Cleenwerck I."/>
            <person name="De Vuyst L."/>
            <person name="Vandamme P."/>
        </authorList>
    </citation>
    <scope>NUCLEOTIDE SEQUENCE [LARGE SCALE GENOMIC DNA]</scope>
    <source>
        <strain evidence="6 7">LMG 1625</strain>
    </source>
</reference>
<dbReference type="InterPro" id="IPR005119">
    <property type="entry name" value="LysR_subst-bd"/>
</dbReference>
<comment type="similarity">
    <text evidence="1">Belongs to the LysR transcriptional regulatory family.</text>
</comment>
<name>A0A149Q632_9PROT</name>
<dbReference type="Pfam" id="PF03466">
    <property type="entry name" value="LysR_substrate"/>
    <property type="match status" value="1"/>
</dbReference>
<dbReference type="CDD" id="cd05466">
    <property type="entry name" value="PBP2_LTTR_substrate"/>
    <property type="match status" value="1"/>
</dbReference>
<sequence>MYVPKLSHLRFFCAIVEAGSIAAAARRMHCVASNLTMRLKELEADLGQDLFIRDRKKLLITPAGRLFYKEAKDIVSRADRLPELWSQGQPRGILNVGALDVAFLSLLPHCVPRFMREHPGIQLNILKKPSFSLERMLMSDEIDLALTDGPVENTLLEGTFAFSETLHLVVPEHVKKITPELIEQSDIYLFNKDCFYRRRAEQWLDEKAYHPHSILTLESYDLILECLGTGAGLSCMPESVIRQFRERGQSLKTFRLDGMGPTDVYFVWRKHAKSQIIETFIEMAQNGVRGEVFQASTEAGQSAS</sequence>
<feature type="domain" description="HTH lysR-type" evidence="5">
    <location>
        <begin position="4"/>
        <end position="61"/>
    </location>
</feature>
<dbReference type="SUPFAM" id="SSF46785">
    <property type="entry name" value="Winged helix' DNA-binding domain"/>
    <property type="match status" value="1"/>
</dbReference>
<evidence type="ECO:0000259" key="5">
    <source>
        <dbReference type="PROSITE" id="PS50931"/>
    </source>
</evidence>
<evidence type="ECO:0000256" key="1">
    <source>
        <dbReference type="ARBA" id="ARBA00009437"/>
    </source>
</evidence>
<dbReference type="GO" id="GO:0000976">
    <property type="term" value="F:transcription cis-regulatory region binding"/>
    <property type="evidence" value="ECO:0007669"/>
    <property type="project" value="TreeGrafter"/>
</dbReference>
<dbReference type="InterPro" id="IPR000847">
    <property type="entry name" value="LysR_HTH_N"/>
</dbReference>
<dbReference type="Gene3D" id="1.10.10.10">
    <property type="entry name" value="Winged helix-like DNA-binding domain superfamily/Winged helix DNA-binding domain"/>
    <property type="match status" value="1"/>
</dbReference>